<feature type="transmembrane region" description="Helical" evidence="2">
    <location>
        <begin position="42"/>
        <end position="61"/>
    </location>
</feature>
<feature type="region of interest" description="Disordered" evidence="1">
    <location>
        <begin position="60"/>
        <end position="89"/>
    </location>
</feature>
<evidence type="ECO:0000313" key="4">
    <source>
        <dbReference type="Proteomes" id="UP000198707"/>
    </source>
</evidence>
<dbReference type="Gene3D" id="2.130.10.10">
    <property type="entry name" value="YVTN repeat-like/Quinoprotein amine dehydrogenase"/>
    <property type="match status" value="1"/>
</dbReference>
<keyword evidence="4" id="KW-1185">Reference proteome</keyword>
<dbReference type="OrthoDB" id="3351730at2"/>
<dbReference type="RefSeq" id="WP_092381379.1">
    <property type="nucleotide sequence ID" value="NZ_BOPI01000026.1"/>
</dbReference>
<sequence>MREINLDKLFAEFEATAAPTFRPPGVAAARRRVHDRRRRRRGLLAGLVALILAGPGAYAVADRERDGDPPTPTPSPTPDGRPIERKVNPVGVAGRLDTLRFVDARHGWALFDTCAPTDDLGRTDCRRDLARTADGGETWQRTPLPDAVNRPLLSGPVHLLPVDGRTLTVRAGEGYLVTTDGGASFTEHPLGSPPEATRLGVASRSGYLLRCPDGNGVYDLPCSRYRLARVGAAATLTQPPLIMNGDAARQLVEGGDGRLWVTVQEGDRLSVVVSSDSASTWQKLPVVRGAARLLVSPDGQHLWLVGMGDTEYSVSTTKRVWQLVDDSWRERVELPPDTNSVAAINGGLLAVTSAYGNIGYWTGERYIDAPEPRKRFGNGEDSPSVQILPDDTIVITTPTTTILGPGTAQNRTWTRLLH</sequence>
<protein>
    <recommendedName>
        <fullName evidence="5">Exo-alpha-sialidase</fullName>
    </recommendedName>
</protein>
<accession>A0A1H7BD12</accession>
<gene>
    <name evidence="3" type="ORF">SAMN05443287_107194</name>
</gene>
<reference evidence="4" key="1">
    <citation type="submission" date="2016-10" db="EMBL/GenBank/DDBJ databases">
        <authorList>
            <person name="Varghese N."/>
            <person name="Submissions S."/>
        </authorList>
    </citation>
    <scope>NUCLEOTIDE SEQUENCE [LARGE SCALE GENOMIC DNA]</scope>
    <source>
        <strain evidence="4">CGMCC 4.7038</strain>
    </source>
</reference>
<keyword evidence="2" id="KW-1133">Transmembrane helix</keyword>
<feature type="compositionally biased region" description="Pro residues" evidence="1">
    <location>
        <begin position="69"/>
        <end position="79"/>
    </location>
</feature>
<dbReference type="AlphaFoldDB" id="A0A1H7BD12"/>
<keyword evidence="2" id="KW-0472">Membrane</keyword>
<dbReference type="SUPFAM" id="SSF110296">
    <property type="entry name" value="Oligoxyloglucan reducing end-specific cellobiohydrolase"/>
    <property type="match status" value="1"/>
</dbReference>
<name>A0A1H7BD12_9ACTN</name>
<dbReference type="Proteomes" id="UP000198707">
    <property type="component" value="Unassembled WGS sequence"/>
</dbReference>
<dbReference type="EMBL" id="FNYV01000007">
    <property type="protein sequence ID" value="SEJ75569.1"/>
    <property type="molecule type" value="Genomic_DNA"/>
</dbReference>
<evidence type="ECO:0000313" key="3">
    <source>
        <dbReference type="EMBL" id="SEJ75569.1"/>
    </source>
</evidence>
<evidence type="ECO:0000256" key="2">
    <source>
        <dbReference type="SAM" id="Phobius"/>
    </source>
</evidence>
<evidence type="ECO:0008006" key="5">
    <source>
        <dbReference type="Google" id="ProtNLM"/>
    </source>
</evidence>
<dbReference type="InterPro" id="IPR015943">
    <property type="entry name" value="WD40/YVTN_repeat-like_dom_sf"/>
</dbReference>
<keyword evidence="2" id="KW-0812">Transmembrane</keyword>
<dbReference type="STRING" id="1144548.SAMN05443287_107194"/>
<evidence type="ECO:0000256" key="1">
    <source>
        <dbReference type="SAM" id="MobiDB-lite"/>
    </source>
</evidence>
<organism evidence="3 4">
    <name type="scientific">Micromonospora phaseoli</name>
    <dbReference type="NCBI Taxonomy" id="1144548"/>
    <lineage>
        <taxon>Bacteria</taxon>
        <taxon>Bacillati</taxon>
        <taxon>Actinomycetota</taxon>
        <taxon>Actinomycetes</taxon>
        <taxon>Micromonosporales</taxon>
        <taxon>Micromonosporaceae</taxon>
        <taxon>Micromonospora</taxon>
    </lineage>
</organism>
<proteinExistence type="predicted"/>